<dbReference type="Proteomes" id="UP000219565">
    <property type="component" value="Unassembled WGS sequence"/>
</dbReference>
<keyword evidence="4" id="KW-0862">Zinc</keyword>
<dbReference type="Pfam" id="PF00753">
    <property type="entry name" value="Lactamase_B"/>
    <property type="match status" value="1"/>
</dbReference>
<dbReference type="Gene3D" id="3.60.15.10">
    <property type="entry name" value="Ribonuclease Z/Hydroxyacylglutathione hydrolase-like"/>
    <property type="match status" value="1"/>
</dbReference>
<dbReference type="SUPFAM" id="SSF56281">
    <property type="entry name" value="Metallo-hydrolase/oxidoreductase"/>
    <property type="match status" value="1"/>
</dbReference>
<keyword evidence="2" id="KW-0479">Metal-binding</keyword>
<reference evidence="6 7" key="1">
    <citation type="submission" date="2017-09" db="EMBL/GenBank/DDBJ databases">
        <authorList>
            <person name="Ehlers B."/>
            <person name="Leendertz F.H."/>
        </authorList>
    </citation>
    <scope>NUCLEOTIDE SEQUENCE [LARGE SCALE GENOMIC DNA]</scope>
    <source>
        <strain evidence="6 7">DSM 45537</strain>
    </source>
</reference>
<evidence type="ECO:0000259" key="5">
    <source>
        <dbReference type="SMART" id="SM00849"/>
    </source>
</evidence>
<evidence type="ECO:0000256" key="2">
    <source>
        <dbReference type="ARBA" id="ARBA00022723"/>
    </source>
</evidence>
<protein>
    <submittedName>
        <fullName evidence="6">Metallo-beta-lactamase superfamily protein</fullName>
    </submittedName>
</protein>
<evidence type="ECO:0000313" key="7">
    <source>
        <dbReference type="Proteomes" id="UP000219565"/>
    </source>
</evidence>
<sequence>MRIHHLDCGTMRPFGGKLLDGAPGLLRRAEMVCHCLLLELDDRLVLIETGMGEQSVRRPNEWLGRRFISLTRPVFDIERTAVRQIEALGFRREDVRDIVLTHLDLDHAGGLADFPHATVHVYDEELRAFRGAHTAQERFRYRAAQFEHGPKWQSYSDHGEPWFGFEAVRELAGLPPSLLLVPLAGHTRGHAGIAVDTGNGWLLAAGDAYFHPGQLDLTHPHQPLGVTLFELSVETLGGPRRENQQRLRDLLRDHGDQVRIFSAHNAAELRAFQTVPA</sequence>
<organism evidence="6 7">
    <name type="scientific">Nocardia amikacinitolerans</name>
    <dbReference type="NCBI Taxonomy" id="756689"/>
    <lineage>
        <taxon>Bacteria</taxon>
        <taxon>Bacillati</taxon>
        <taxon>Actinomycetota</taxon>
        <taxon>Actinomycetes</taxon>
        <taxon>Mycobacteriales</taxon>
        <taxon>Nocardiaceae</taxon>
        <taxon>Nocardia</taxon>
    </lineage>
</organism>
<dbReference type="EMBL" id="OBEG01000005">
    <property type="protein sequence ID" value="SNY88129.1"/>
    <property type="molecule type" value="Genomic_DNA"/>
</dbReference>
<evidence type="ECO:0000256" key="3">
    <source>
        <dbReference type="ARBA" id="ARBA00022801"/>
    </source>
</evidence>
<comment type="similarity">
    <text evidence="1">Belongs to the metallo-beta-lactamase superfamily.</text>
</comment>
<dbReference type="InterPro" id="IPR051013">
    <property type="entry name" value="MBL_superfamily_lactonases"/>
</dbReference>
<dbReference type="OrthoDB" id="3196337at2"/>
<gene>
    <name evidence="6" type="ORF">SAMN04244553_5091</name>
</gene>
<dbReference type="STRING" id="1379680.GCA_001612615_04297"/>
<dbReference type="InterPro" id="IPR036866">
    <property type="entry name" value="RibonucZ/Hydroxyglut_hydro"/>
</dbReference>
<dbReference type="GO" id="GO:0016787">
    <property type="term" value="F:hydrolase activity"/>
    <property type="evidence" value="ECO:0007669"/>
    <property type="project" value="UniProtKB-KW"/>
</dbReference>
<dbReference type="GO" id="GO:0046872">
    <property type="term" value="F:metal ion binding"/>
    <property type="evidence" value="ECO:0007669"/>
    <property type="project" value="UniProtKB-KW"/>
</dbReference>
<dbReference type="CDD" id="cd07742">
    <property type="entry name" value="metallo-hydrolase-like_MBL-fold"/>
    <property type="match status" value="1"/>
</dbReference>
<evidence type="ECO:0000256" key="4">
    <source>
        <dbReference type="ARBA" id="ARBA00022833"/>
    </source>
</evidence>
<dbReference type="AlphaFoldDB" id="A0A285LT96"/>
<evidence type="ECO:0000256" key="1">
    <source>
        <dbReference type="ARBA" id="ARBA00007749"/>
    </source>
</evidence>
<keyword evidence="3" id="KW-0378">Hydrolase</keyword>
<dbReference type="PANTHER" id="PTHR42978:SF3">
    <property type="entry name" value="BLR3078 PROTEIN"/>
    <property type="match status" value="1"/>
</dbReference>
<dbReference type="SMART" id="SM00849">
    <property type="entry name" value="Lactamase_B"/>
    <property type="match status" value="1"/>
</dbReference>
<evidence type="ECO:0000313" key="6">
    <source>
        <dbReference type="EMBL" id="SNY88129.1"/>
    </source>
</evidence>
<dbReference type="InterPro" id="IPR001279">
    <property type="entry name" value="Metallo-B-lactamas"/>
</dbReference>
<dbReference type="RefSeq" id="WP_097247081.1">
    <property type="nucleotide sequence ID" value="NZ_JAMTCV010000004.1"/>
</dbReference>
<accession>A0A285LT96</accession>
<proteinExistence type="inferred from homology"/>
<keyword evidence="7" id="KW-1185">Reference proteome</keyword>
<feature type="domain" description="Metallo-beta-lactamase" evidence="5">
    <location>
        <begin position="32"/>
        <end position="264"/>
    </location>
</feature>
<dbReference type="PANTHER" id="PTHR42978">
    <property type="entry name" value="QUORUM-QUENCHING LACTONASE YTNP-RELATED-RELATED"/>
    <property type="match status" value="1"/>
</dbReference>
<name>A0A285LT96_9NOCA</name>